<evidence type="ECO:0000256" key="2">
    <source>
        <dbReference type="SAM" id="MobiDB-lite"/>
    </source>
</evidence>
<dbReference type="Proteomes" id="UP001219518">
    <property type="component" value="Unassembled WGS sequence"/>
</dbReference>
<protein>
    <submittedName>
        <fullName evidence="3">Cytidylate kinase</fullName>
    </submittedName>
</protein>
<dbReference type="AlphaFoldDB" id="A0AAE1LT54"/>
<keyword evidence="1" id="KW-0175">Coiled coil</keyword>
<evidence type="ECO:0000256" key="1">
    <source>
        <dbReference type="SAM" id="Coils"/>
    </source>
</evidence>
<evidence type="ECO:0000313" key="4">
    <source>
        <dbReference type="Proteomes" id="UP001219518"/>
    </source>
</evidence>
<feature type="region of interest" description="Disordered" evidence="2">
    <location>
        <begin position="52"/>
        <end position="71"/>
    </location>
</feature>
<sequence>MKDNRTTKDNLQMAAQERQFKIYKEHVAQKLMQSDMGTPPDQRPQQLLESNVETLPDSDTMDVDSDTSTKAVAQDEIQTEVINRNNSEVPIPPARVTALSQGPHVGAAALSLGSKGQHSTPVSVVPKNPEVRAAGLESNPLERVQELEAILENMRRENELLKSKAAPEPDSFVQAMEKMSSKIDALSRKIESLEEQVSGAGSGRCLPGLKYSKREFISAWIRQLDLHPVIRSQQGCHC</sequence>
<evidence type="ECO:0000313" key="3">
    <source>
        <dbReference type="EMBL" id="KAK3931656.1"/>
    </source>
</evidence>
<proteinExistence type="predicted"/>
<dbReference type="GO" id="GO:0016301">
    <property type="term" value="F:kinase activity"/>
    <property type="evidence" value="ECO:0007669"/>
    <property type="project" value="UniProtKB-KW"/>
</dbReference>
<keyword evidence="4" id="KW-1185">Reference proteome</keyword>
<dbReference type="EMBL" id="JAHWGI010001427">
    <property type="protein sequence ID" value="KAK3931656.1"/>
    <property type="molecule type" value="Genomic_DNA"/>
</dbReference>
<keyword evidence="3" id="KW-0808">Transferase</keyword>
<gene>
    <name evidence="3" type="ORF">KUF71_007471</name>
</gene>
<accession>A0AAE1LT54</accession>
<reference evidence="3" key="1">
    <citation type="submission" date="2021-07" db="EMBL/GenBank/DDBJ databases">
        <authorList>
            <person name="Catto M.A."/>
            <person name="Jacobson A."/>
            <person name="Kennedy G."/>
            <person name="Labadie P."/>
            <person name="Hunt B.G."/>
            <person name="Srinivasan R."/>
        </authorList>
    </citation>
    <scope>NUCLEOTIDE SEQUENCE</scope>
    <source>
        <strain evidence="3">PL_HMW_Pooled</strain>
        <tissue evidence="3">Head</tissue>
    </source>
</reference>
<feature type="coiled-coil region" evidence="1">
    <location>
        <begin position="144"/>
        <end position="196"/>
    </location>
</feature>
<keyword evidence="3" id="KW-0418">Kinase</keyword>
<reference evidence="3" key="2">
    <citation type="journal article" date="2023" name="BMC Genomics">
        <title>Pest status, molecular evolution, and epigenetic factors derived from the genome assembly of Frankliniella fusca, a thysanopteran phytovirus vector.</title>
        <authorList>
            <person name="Catto M.A."/>
            <person name="Labadie P.E."/>
            <person name="Jacobson A.L."/>
            <person name="Kennedy G.G."/>
            <person name="Srinivasan R."/>
            <person name="Hunt B.G."/>
        </authorList>
    </citation>
    <scope>NUCLEOTIDE SEQUENCE</scope>
    <source>
        <strain evidence="3">PL_HMW_Pooled</strain>
    </source>
</reference>
<name>A0AAE1LT54_9NEOP</name>
<organism evidence="3 4">
    <name type="scientific">Frankliniella fusca</name>
    <dbReference type="NCBI Taxonomy" id="407009"/>
    <lineage>
        <taxon>Eukaryota</taxon>
        <taxon>Metazoa</taxon>
        <taxon>Ecdysozoa</taxon>
        <taxon>Arthropoda</taxon>
        <taxon>Hexapoda</taxon>
        <taxon>Insecta</taxon>
        <taxon>Pterygota</taxon>
        <taxon>Neoptera</taxon>
        <taxon>Paraneoptera</taxon>
        <taxon>Thysanoptera</taxon>
        <taxon>Terebrantia</taxon>
        <taxon>Thripoidea</taxon>
        <taxon>Thripidae</taxon>
        <taxon>Frankliniella</taxon>
    </lineage>
</organism>
<comment type="caution">
    <text evidence="3">The sequence shown here is derived from an EMBL/GenBank/DDBJ whole genome shotgun (WGS) entry which is preliminary data.</text>
</comment>